<feature type="domain" description="PPIase FKBP-type" evidence="6">
    <location>
        <begin position="130"/>
        <end position="231"/>
    </location>
</feature>
<protein>
    <recommendedName>
        <fullName evidence="2 5">peptidylprolyl isomerase</fullName>
        <ecNumber evidence="2 5">5.2.1.8</ecNumber>
    </recommendedName>
</protein>
<dbReference type="GO" id="GO:0003755">
    <property type="term" value="F:peptidyl-prolyl cis-trans isomerase activity"/>
    <property type="evidence" value="ECO:0007669"/>
    <property type="project" value="UniProtKB-KW"/>
</dbReference>
<dbReference type="PANTHER" id="PTHR43811:SF17">
    <property type="entry name" value="PEPTIDYL-PROLYL CIS-TRANS ISOMERASE FKBP16-3, CHLOROPLASTIC"/>
    <property type="match status" value="1"/>
</dbReference>
<evidence type="ECO:0000256" key="4">
    <source>
        <dbReference type="ARBA" id="ARBA00023235"/>
    </source>
</evidence>
<organism evidence="7">
    <name type="scientific">Pyramimonas obovata</name>
    <dbReference type="NCBI Taxonomy" id="1411642"/>
    <lineage>
        <taxon>Eukaryota</taxon>
        <taxon>Viridiplantae</taxon>
        <taxon>Chlorophyta</taxon>
        <taxon>Pyramimonadophyceae</taxon>
        <taxon>Pyramimonadales</taxon>
        <taxon>Pyramimonadaceae</taxon>
        <taxon>Pyramimonas</taxon>
        <taxon>Pyramimonas incertae sedis</taxon>
    </lineage>
</organism>
<dbReference type="PROSITE" id="PS51318">
    <property type="entry name" value="TAT"/>
    <property type="match status" value="1"/>
</dbReference>
<dbReference type="EMBL" id="HBFA01008483">
    <property type="protein sequence ID" value="CAD8656462.1"/>
    <property type="molecule type" value="Transcribed_RNA"/>
</dbReference>
<reference evidence="7" key="1">
    <citation type="submission" date="2021-01" db="EMBL/GenBank/DDBJ databases">
        <authorList>
            <person name="Corre E."/>
            <person name="Pelletier E."/>
            <person name="Niang G."/>
            <person name="Scheremetjew M."/>
            <person name="Finn R."/>
            <person name="Kale V."/>
            <person name="Holt S."/>
            <person name="Cochrane G."/>
            <person name="Meng A."/>
            <person name="Brown T."/>
            <person name="Cohen L."/>
        </authorList>
    </citation>
    <scope>NUCLEOTIDE SEQUENCE</scope>
    <source>
        <strain evidence="7">CCMP722</strain>
    </source>
</reference>
<gene>
    <name evidence="7" type="ORF">POBO1169_LOCUS4451</name>
</gene>
<dbReference type="SUPFAM" id="SSF54534">
    <property type="entry name" value="FKBP-like"/>
    <property type="match status" value="1"/>
</dbReference>
<dbReference type="Pfam" id="PF00254">
    <property type="entry name" value="FKBP_C"/>
    <property type="match status" value="1"/>
</dbReference>
<dbReference type="InterPro" id="IPR001179">
    <property type="entry name" value="PPIase_FKBP_dom"/>
</dbReference>
<dbReference type="PANTHER" id="PTHR43811">
    <property type="entry name" value="FKBP-TYPE PEPTIDYL-PROLYL CIS-TRANS ISOMERASE FKPA"/>
    <property type="match status" value="1"/>
</dbReference>
<evidence type="ECO:0000259" key="6">
    <source>
        <dbReference type="PROSITE" id="PS50059"/>
    </source>
</evidence>
<dbReference type="EC" id="5.2.1.8" evidence="2 5"/>
<accession>A0A7S0N1U2</accession>
<dbReference type="AlphaFoldDB" id="A0A7S0N1U2"/>
<keyword evidence="3 5" id="KW-0697">Rotamase</keyword>
<evidence type="ECO:0000256" key="3">
    <source>
        <dbReference type="ARBA" id="ARBA00023110"/>
    </source>
</evidence>
<dbReference type="PROSITE" id="PS50059">
    <property type="entry name" value="FKBP_PPIASE"/>
    <property type="match status" value="1"/>
</dbReference>
<name>A0A7S0N1U2_9CHLO</name>
<evidence type="ECO:0000256" key="5">
    <source>
        <dbReference type="PROSITE-ProRule" id="PRU00277"/>
    </source>
</evidence>
<keyword evidence="4 5" id="KW-0413">Isomerase</keyword>
<proteinExistence type="predicted"/>
<evidence type="ECO:0000256" key="2">
    <source>
        <dbReference type="ARBA" id="ARBA00013194"/>
    </source>
</evidence>
<comment type="catalytic activity">
    <reaction evidence="1 5">
        <text>[protein]-peptidylproline (omega=180) = [protein]-peptidylproline (omega=0)</text>
        <dbReference type="Rhea" id="RHEA:16237"/>
        <dbReference type="Rhea" id="RHEA-COMP:10747"/>
        <dbReference type="Rhea" id="RHEA-COMP:10748"/>
        <dbReference type="ChEBI" id="CHEBI:83833"/>
        <dbReference type="ChEBI" id="CHEBI:83834"/>
        <dbReference type="EC" id="5.2.1.8"/>
    </reaction>
</comment>
<dbReference type="InterPro" id="IPR046357">
    <property type="entry name" value="PPIase_dom_sf"/>
</dbReference>
<dbReference type="Gene3D" id="3.10.50.40">
    <property type="match status" value="1"/>
</dbReference>
<evidence type="ECO:0000313" key="7">
    <source>
        <dbReference type="EMBL" id="CAD8656462.1"/>
    </source>
</evidence>
<dbReference type="InterPro" id="IPR006311">
    <property type="entry name" value="TAT_signal"/>
</dbReference>
<sequence length="253" mass="26597">MAAIASTFSSSIALNAVASHTQGRSNAARRMQPARSMVVSASARTVKNTGSQVEEAQEMPRRAFLSQTAMAAALAGIVGTDASPAFAAADSPLCNAECMKALEKIPMVTSPTGLQYKDIVVGTGPTPFPGVQVVADFVAMVKNGKNDELFIFQNTVASNSPQDIRVTGDPETANVIAGLDEGLITMKVGGIRRLYVPGDLAFPKGLASAPGRPRVAPNSDIIFDVYLRYIPGLEESDDDEDYVLDISSIGSDE</sequence>
<evidence type="ECO:0000256" key="1">
    <source>
        <dbReference type="ARBA" id="ARBA00000971"/>
    </source>
</evidence>